<sequence length="118" mass="13410">MIDLKAVIRQALLNNAALVSLLGGKYVYPQVSPDASIKAYVVFFEIGNIPDRYAEDQEITSDIRFQMDVWTPGNTGPIAAEVNRTMEVLGFIRIAAMDDFDDVSKIYRKILRYKKTQY</sequence>
<dbReference type="Proteomes" id="UP001344632">
    <property type="component" value="Unassembled WGS sequence"/>
</dbReference>
<reference evidence="1 2" key="1">
    <citation type="submission" date="2023-03" db="EMBL/GenBank/DDBJ databases">
        <title>Bacillus Genome Sequencing.</title>
        <authorList>
            <person name="Dunlap C."/>
        </authorList>
    </citation>
    <scope>NUCLEOTIDE SEQUENCE [LARGE SCALE GENOMIC DNA]</scope>
    <source>
        <strain evidence="1 2">BD-525</strain>
    </source>
</reference>
<dbReference type="Gene3D" id="3.30.2000.30">
    <property type="match status" value="1"/>
</dbReference>
<dbReference type="RefSeq" id="WP_326090695.1">
    <property type="nucleotide sequence ID" value="NZ_JARLKZ010000020.1"/>
</dbReference>
<evidence type="ECO:0000313" key="1">
    <source>
        <dbReference type="EMBL" id="MEC0242767.1"/>
    </source>
</evidence>
<comment type="caution">
    <text evidence="1">The sequence shown here is derived from an EMBL/GenBank/DDBJ whole genome shotgun (WGS) entry which is preliminary data.</text>
</comment>
<dbReference type="EMBL" id="JARLKZ010000020">
    <property type="protein sequence ID" value="MEC0242767.1"/>
    <property type="molecule type" value="Genomic_DNA"/>
</dbReference>
<organism evidence="1 2">
    <name type="scientific">Paenibacillus dokdonensis</name>
    <dbReference type="NCBI Taxonomy" id="2567944"/>
    <lineage>
        <taxon>Bacteria</taxon>
        <taxon>Bacillati</taxon>
        <taxon>Bacillota</taxon>
        <taxon>Bacilli</taxon>
        <taxon>Bacillales</taxon>
        <taxon>Paenibacillaceae</taxon>
        <taxon>Paenibacillus</taxon>
    </lineage>
</organism>
<dbReference type="Pfam" id="PF11367">
    <property type="entry name" value="Tail_completion_gp17"/>
    <property type="match status" value="1"/>
</dbReference>
<dbReference type="InterPro" id="IPR053745">
    <property type="entry name" value="Viral_Tail_Comp_sf"/>
</dbReference>
<protein>
    <submittedName>
        <fullName evidence="1">DUF3168 domain-containing protein</fullName>
    </submittedName>
</protein>
<dbReference type="InterPro" id="IPR021508">
    <property type="entry name" value="Gp17-like"/>
</dbReference>
<proteinExistence type="predicted"/>
<keyword evidence="2" id="KW-1185">Reference proteome</keyword>
<name>A0ABU6GX58_9BACL</name>
<accession>A0ABU6GX58</accession>
<gene>
    <name evidence="1" type="ORF">P4H66_23430</name>
</gene>
<evidence type="ECO:0000313" key="2">
    <source>
        <dbReference type="Proteomes" id="UP001344632"/>
    </source>
</evidence>